<dbReference type="PANTHER" id="PTHR34390">
    <property type="entry name" value="UPF0442 PROTEIN YJJB-RELATED"/>
    <property type="match status" value="1"/>
</dbReference>
<accession>A0A173TYZ2</accession>
<reference evidence="7 8" key="1">
    <citation type="journal article" date="2019" name="Nat. Med.">
        <title>A library of human gut bacterial isolates paired with longitudinal multiomics data enables mechanistic microbiome research.</title>
        <authorList>
            <person name="Poyet M."/>
            <person name="Groussin M."/>
            <person name="Gibbons S.M."/>
            <person name="Avila-Pacheco J."/>
            <person name="Jiang X."/>
            <person name="Kearney S.M."/>
            <person name="Perrotta A.R."/>
            <person name="Berdy B."/>
            <person name="Zhao S."/>
            <person name="Lieberman T.D."/>
            <person name="Swanson P.K."/>
            <person name="Smith M."/>
            <person name="Roesemann S."/>
            <person name="Alexander J.E."/>
            <person name="Rich S.A."/>
            <person name="Livny J."/>
            <person name="Vlamakis H."/>
            <person name="Clish C."/>
            <person name="Bullock K."/>
            <person name="Deik A."/>
            <person name="Scott J."/>
            <person name="Pierce K.A."/>
            <person name="Xavier R.J."/>
            <person name="Alm E.J."/>
        </authorList>
    </citation>
    <scope>NUCLEOTIDE SEQUENCE [LARGE SCALE GENOMIC DNA]</scope>
    <source>
        <strain evidence="7 8">BIOML-A198</strain>
    </source>
</reference>
<proteinExistence type="inferred from homology"/>
<name>A0A173TYZ2_9FIRM</name>
<evidence type="ECO:0000256" key="4">
    <source>
        <dbReference type="ARBA" id="ARBA00022989"/>
    </source>
</evidence>
<dbReference type="GO" id="GO:0005886">
    <property type="term" value="C:plasma membrane"/>
    <property type="evidence" value="ECO:0007669"/>
    <property type="project" value="UniProtKB-SubCell"/>
</dbReference>
<gene>
    <name evidence="7" type="ORF">GMA92_03850</name>
</gene>
<dbReference type="Proteomes" id="UP000487649">
    <property type="component" value="Unassembled WGS sequence"/>
</dbReference>
<comment type="similarity">
    <text evidence="6">Belongs to the ThrE exporter (TC 2.A.79) family.</text>
</comment>
<comment type="caution">
    <text evidence="7">The sequence shown here is derived from an EMBL/GenBank/DDBJ whole genome shotgun (WGS) entry which is preliminary data.</text>
</comment>
<dbReference type="OrthoDB" id="9813917at2"/>
<dbReference type="InterPro" id="IPR010619">
    <property type="entry name" value="ThrE-like_N"/>
</dbReference>
<evidence type="ECO:0000256" key="5">
    <source>
        <dbReference type="ARBA" id="ARBA00023136"/>
    </source>
</evidence>
<keyword evidence="4" id="KW-1133">Transmembrane helix</keyword>
<sequence length="258" mass="28534">MNEEKNHPQQVLMLALDIGEKLTKCGAEIGRVEDSIIRICKAYGVKRIDVFAIRSLIIATIQTTDGDIITQTRRIYSYGTNLEGLEGVNTLSRLICETAPNCIEVREKINELEQSRPPINFSVCLGCILIATSSCIYFGGEVIDMVPSAIVAAFIFYLDNYFKKDYMNQVLYMVLCSMLAGMLTILLVKLGIGKNIDKIMIGDIMVLIPGLGIMTAFREILSRDLLAGLMRFFESILVASAIACGFSLALYFMGGLLQ</sequence>
<dbReference type="RefSeq" id="WP_006784681.1">
    <property type="nucleotide sequence ID" value="NZ_CABJBH010000008.1"/>
</dbReference>
<dbReference type="Pfam" id="PF06738">
    <property type="entry name" value="ThrE"/>
    <property type="match status" value="1"/>
</dbReference>
<dbReference type="AlphaFoldDB" id="A0A173TYZ2"/>
<comment type="subcellular location">
    <subcellularLocation>
        <location evidence="1">Cell membrane</location>
        <topology evidence="1">Multi-pass membrane protein</topology>
    </subcellularLocation>
</comment>
<keyword evidence="5" id="KW-0472">Membrane</keyword>
<dbReference type="GO" id="GO:0015744">
    <property type="term" value="P:succinate transport"/>
    <property type="evidence" value="ECO:0007669"/>
    <property type="project" value="TreeGrafter"/>
</dbReference>
<organism evidence="7 8">
    <name type="scientific">Turicibacter sanguinis</name>
    <dbReference type="NCBI Taxonomy" id="154288"/>
    <lineage>
        <taxon>Bacteria</taxon>
        <taxon>Bacillati</taxon>
        <taxon>Bacillota</taxon>
        <taxon>Erysipelotrichia</taxon>
        <taxon>Erysipelotrichales</taxon>
        <taxon>Turicibacteraceae</taxon>
        <taxon>Turicibacter</taxon>
    </lineage>
</organism>
<dbReference type="PANTHER" id="PTHR34390:SF2">
    <property type="entry name" value="SUCCINATE TRANSPORTER SUBUNIT YJJP-RELATED"/>
    <property type="match status" value="1"/>
</dbReference>
<protein>
    <submittedName>
        <fullName evidence="7">Threonine/serine exporter</fullName>
    </submittedName>
</protein>
<dbReference type="GO" id="GO:0022857">
    <property type="term" value="F:transmembrane transporter activity"/>
    <property type="evidence" value="ECO:0007669"/>
    <property type="project" value="InterPro"/>
</dbReference>
<evidence type="ECO:0000256" key="1">
    <source>
        <dbReference type="ARBA" id="ARBA00004651"/>
    </source>
</evidence>
<dbReference type="InterPro" id="IPR050539">
    <property type="entry name" value="ThrE_Dicarb/AminoAcid_Exp"/>
</dbReference>
<evidence type="ECO:0000313" key="8">
    <source>
        <dbReference type="Proteomes" id="UP000487649"/>
    </source>
</evidence>
<evidence type="ECO:0000256" key="6">
    <source>
        <dbReference type="ARBA" id="ARBA00034125"/>
    </source>
</evidence>
<evidence type="ECO:0000313" key="7">
    <source>
        <dbReference type="EMBL" id="MTK20570.1"/>
    </source>
</evidence>
<dbReference type="EMBL" id="WMQE01000006">
    <property type="protein sequence ID" value="MTK20570.1"/>
    <property type="molecule type" value="Genomic_DNA"/>
</dbReference>
<evidence type="ECO:0000256" key="2">
    <source>
        <dbReference type="ARBA" id="ARBA00022475"/>
    </source>
</evidence>
<keyword evidence="3" id="KW-0812">Transmembrane</keyword>
<dbReference type="GeneID" id="60059761"/>
<evidence type="ECO:0000256" key="3">
    <source>
        <dbReference type="ARBA" id="ARBA00022692"/>
    </source>
</evidence>
<keyword evidence="2" id="KW-1003">Cell membrane</keyword>